<evidence type="ECO:0000256" key="2">
    <source>
        <dbReference type="ARBA" id="ARBA00022448"/>
    </source>
</evidence>
<proteinExistence type="inferred from homology"/>
<dbReference type="GO" id="GO:0031460">
    <property type="term" value="P:glycine betaine transport"/>
    <property type="evidence" value="ECO:0007669"/>
    <property type="project" value="TreeGrafter"/>
</dbReference>
<feature type="transmembrane region" description="Helical" evidence="6">
    <location>
        <begin position="12"/>
        <end position="34"/>
    </location>
</feature>
<comment type="similarity">
    <text evidence="6">Belongs to the binding-protein-dependent transport system permease family.</text>
</comment>
<evidence type="ECO:0000256" key="7">
    <source>
        <dbReference type="SAM" id="MobiDB-lite"/>
    </source>
</evidence>
<dbReference type="InterPro" id="IPR051204">
    <property type="entry name" value="ABC_transp_perm/SBD"/>
</dbReference>
<protein>
    <submittedName>
        <fullName evidence="9">ABC transporter permease subunit</fullName>
    </submittedName>
</protein>
<dbReference type="CDD" id="cd06261">
    <property type="entry name" value="TM_PBP2"/>
    <property type="match status" value="1"/>
</dbReference>
<gene>
    <name evidence="9" type="ORF">E2R57_18085</name>
</gene>
<evidence type="ECO:0000256" key="4">
    <source>
        <dbReference type="ARBA" id="ARBA00022989"/>
    </source>
</evidence>
<evidence type="ECO:0000259" key="8">
    <source>
        <dbReference type="PROSITE" id="PS50928"/>
    </source>
</evidence>
<dbReference type="OrthoDB" id="3233284at2"/>
<dbReference type="InterPro" id="IPR035906">
    <property type="entry name" value="MetI-like_sf"/>
</dbReference>
<dbReference type="GO" id="GO:0005886">
    <property type="term" value="C:plasma membrane"/>
    <property type="evidence" value="ECO:0007669"/>
    <property type="project" value="UniProtKB-SubCell"/>
</dbReference>
<dbReference type="AlphaFoldDB" id="A0A4R5XPE7"/>
<feature type="transmembrane region" description="Helical" evidence="6">
    <location>
        <begin position="46"/>
        <end position="73"/>
    </location>
</feature>
<accession>A0A4R5XPE7</accession>
<dbReference type="PANTHER" id="PTHR30177:SF4">
    <property type="entry name" value="OSMOPROTECTANT IMPORT PERMEASE PROTEIN OSMW"/>
    <property type="match status" value="1"/>
</dbReference>
<reference evidence="9 10" key="1">
    <citation type="submission" date="2019-03" db="EMBL/GenBank/DDBJ databases">
        <title>Genome Sequencing and Assembly of Various Microbes Isolated from Partially Reclaimed Soil and Acid Mine Drainage (AMD) Site.</title>
        <authorList>
            <person name="Steinbock B."/>
            <person name="Bechtold R."/>
            <person name="Sevigny J.L."/>
            <person name="Thomas D."/>
            <person name="Cuthill L.R."/>
            <person name="Aveiro Johannsen E.J."/>
            <person name="Thomas K."/>
            <person name="Ghosh A."/>
        </authorList>
    </citation>
    <scope>NUCLEOTIDE SEQUENCE [LARGE SCALE GENOMIC DNA]</scope>
    <source>
        <strain evidence="9 10">S-A1</strain>
    </source>
</reference>
<organism evidence="9 10">
    <name type="scientific">Arthrobacter nitrophenolicus</name>
    <dbReference type="NCBI Taxonomy" id="683150"/>
    <lineage>
        <taxon>Bacteria</taxon>
        <taxon>Bacillati</taxon>
        <taxon>Actinomycetota</taxon>
        <taxon>Actinomycetes</taxon>
        <taxon>Micrococcales</taxon>
        <taxon>Micrococcaceae</taxon>
        <taxon>Arthrobacter</taxon>
    </lineage>
</organism>
<dbReference type="InterPro" id="IPR000515">
    <property type="entry name" value="MetI-like"/>
</dbReference>
<evidence type="ECO:0000256" key="6">
    <source>
        <dbReference type="RuleBase" id="RU363032"/>
    </source>
</evidence>
<feature type="transmembrane region" description="Helical" evidence="6">
    <location>
        <begin position="180"/>
        <end position="205"/>
    </location>
</feature>
<dbReference type="GO" id="GO:0055085">
    <property type="term" value="P:transmembrane transport"/>
    <property type="evidence" value="ECO:0007669"/>
    <property type="project" value="InterPro"/>
</dbReference>
<comment type="caution">
    <text evidence="9">The sequence shown here is derived from an EMBL/GenBank/DDBJ whole genome shotgun (WGS) entry which is preliminary data.</text>
</comment>
<dbReference type="EMBL" id="SMZQ01000011">
    <property type="protein sequence ID" value="TDL33389.1"/>
    <property type="molecule type" value="Genomic_DNA"/>
</dbReference>
<feature type="domain" description="ABC transmembrane type-1" evidence="8">
    <location>
        <begin position="15"/>
        <end position="197"/>
    </location>
</feature>
<keyword evidence="4 6" id="KW-1133">Transmembrane helix</keyword>
<sequence>MTWLVTGWPQAVQLALVHVALSLPAILLSVLIALPLGVLANRRPRLGGALLSTAGLLYAIPALPLLIIVPALFGIPLRSPMTMVVVLTVYGVALLVRTVTDAFGAVDHTVRQAAVAIGHSPLAVFWKIEVPLAVPVILSGVRVVVVSTVGLVTIGALVGISNLGTLFTDGFQRGIAEEVLTGIVLTVVLAMLLDAVVVVAGRILTPWTRANSPGRKSADTRPAGAEEVCP</sequence>
<dbReference type="SUPFAM" id="SSF161098">
    <property type="entry name" value="MetI-like"/>
    <property type="match status" value="1"/>
</dbReference>
<feature type="region of interest" description="Disordered" evidence="7">
    <location>
        <begin position="211"/>
        <end position="230"/>
    </location>
</feature>
<keyword evidence="2 6" id="KW-0813">Transport</keyword>
<evidence type="ECO:0000313" key="9">
    <source>
        <dbReference type="EMBL" id="TDL33389.1"/>
    </source>
</evidence>
<dbReference type="PANTHER" id="PTHR30177">
    <property type="entry name" value="GLYCINE BETAINE/L-PROLINE TRANSPORT SYSTEM PERMEASE PROTEIN PROW"/>
    <property type="match status" value="1"/>
</dbReference>
<keyword evidence="3 6" id="KW-0812">Transmembrane</keyword>
<dbReference type="Pfam" id="PF00528">
    <property type="entry name" value="BPD_transp_1"/>
    <property type="match status" value="1"/>
</dbReference>
<dbReference type="Proteomes" id="UP000294621">
    <property type="component" value="Unassembled WGS sequence"/>
</dbReference>
<feature type="transmembrane region" description="Helical" evidence="6">
    <location>
        <begin position="132"/>
        <end position="160"/>
    </location>
</feature>
<evidence type="ECO:0000313" key="10">
    <source>
        <dbReference type="Proteomes" id="UP000294621"/>
    </source>
</evidence>
<keyword evidence="5 6" id="KW-0472">Membrane</keyword>
<feature type="transmembrane region" description="Helical" evidence="6">
    <location>
        <begin position="79"/>
        <end position="96"/>
    </location>
</feature>
<comment type="subcellular location">
    <subcellularLocation>
        <location evidence="6">Cell membrane</location>
        <topology evidence="6">Multi-pass membrane protein</topology>
    </subcellularLocation>
    <subcellularLocation>
        <location evidence="1">Membrane</location>
        <topology evidence="1">Multi-pass membrane protein</topology>
    </subcellularLocation>
</comment>
<evidence type="ECO:0000256" key="5">
    <source>
        <dbReference type="ARBA" id="ARBA00023136"/>
    </source>
</evidence>
<evidence type="ECO:0000256" key="1">
    <source>
        <dbReference type="ARBA" id="ARBA00004141"/>
    </source>
</evidence>
<name>A0A4R5XPE7_9MICC</name>
<dbReference type="Gene3D" id="1.10.3720.10">
    <property type="entry name" value="MetI-like"/>
    <property type="match status" value="1"/>
</dbReference>
<dbReference type="PROSITE" id="PS50928">
    <property type="entry name" value="ABC_TM1"/>
    <property type="match status" value="1"/>
</dbReference>
<evidence type="ECO:0000256" key="3">
    <source>
        <dbReference type="ARBA" id="ARBA00022692"/>
    </source>
</evidence>